<keyword evidence="2" id="KW-1185">Reference proteome</keyword>
<organism evidence="1 2">
    <name type="scientific">Bradyrhizobium niftali</name>
    <dbReference type="NCBI Taxonomy" id="2560055"/>
    <lineage>
        <taxon>Bacteria</taxon>
        <taxon>Pseudomonadati</taxon>
        <taxon>Pseudomonadota</taxon>
        <taxon>Alphaproteobacteria</taxon>
        <taxon>Hyphomicrobiales</taxon>
        <taxon>Nitrobacteraceae</taxon>
        <taxon>Bradyrhizobium</taxon>
    </lineage>
</organism>
<dbReference type="OrthoDB" id="8243602at2"/>
<accession>A0A4Y9LCB0</accession>
<dbReference type="AlphaFoldDB" id="A0A4Y9LCB0"/>
<dbReference type="EMBL" id="SPQT01000032">
    <property type="protein sequence ID" value="TFV40496.1"/>
    <property type="molecule type" value="Genomic_DNA"/>
</dbReference>
<comment type="caution">
    <text evidence="1">The sequence shown here is derived from an EMBL/GenBank/DDBJ whole genome shotgun (WGS) entry which is preliminary data.</text>
</comment>
<evidence type="ECO:0000313" key="2">
    <source>
        <dbReference type="Proteomes" id="UP000297966"/>
    </source>
</evidence>
<reference evidence="1 2" key="1">
    <citation type="submission" date="2019-03" db="EMBL/GenBank/DDBJ databases">
        <title>Bradyrhizobium diversity isolated from nodules of Chamaecrista fasciculata.</title>
        <authorList>
            <person name="Klepa M.S."/>
            <person name="Urquiaga M.O."/>
            <person name="Hungria M."/>
            <person name="Delamuta J.R."/>
        </authorList>
    </citation>
    <scope>NUCLEOTIDE SEQUENCE [LARGE SCALE GENOMIC DNA]</scope>
    <source>
        <strain evidence="1 2">CNPSo 3448</strain>
    </source>
</reference>
<dbReference type="Proteomes" id="UP000297966">
    <property type="component" value="Unassembled WGS sequence"/>
</dbReference>
<name>A0A4Y9LCB0_9BRAD</name>
<gene>
    <name evidence="1" type="ORF">E4K65_38280</name>
</gene>
<sequence>MRPRAGNRASFRPSEGCRVSSVASREMAAGLSALSAMDLLARAALSPSGTDQSQRIVRSTLRYFDNDQWRSGAMLAGTAISTQKHTEIMFRGATASCYPWFSMGAKGVVTNTSHRPN</sequence>
<protein>
    <submittedName>
        <fullName evidence="1">Uncharacterized protein</fullName>
    </submittedName>
</protein>
<evidence type="ECO:0000313" key="1">
    <source>
        <dbReference type="EMBL" id="TFV40496.1"/>
    </source>
</evidence>
<proteinExistence type="predicted"/>